<dbReference type="EC" id="3.6.1.22" evidence="4"/>
<dbReference type="PROSITE" id="PS51462">
    <property type="entry name" value="NUDIX"/>
    <property type="match status" value="1"/>
</dbReference>
<evidence type="ECO:0000256" key="5">
    <source>
        <dbReference type="ARBA" id="ARBA00022723"/>
    </source>
</evidence>
<dbReference type="GO" id="GO:0019677">
    <property type="term" value="P:NAD+ catabolic process"/>
    <property type="evidence" value="ECO:0007669"/>
    <property type="project" value="TreeGrafter"/>
</dbReference>
<comment type="catalytic activity">
    <reaction evidence="9">
        <text>a 5'-end NAD(+)-phospho-ribonucleoside in mRNA + H2O = a 5'-end phospho-adenosine-phospho-ribonucleoside in mRNA + beta-nicotinamide D-ribonucleotide + 2 H(+)</text>
        <dbReference type="Rhea" id="RHEA:60876"/>
        <dbReference type="Rhea" id="RHEA-COMP:15698"/>
        <dbReference type="Rhea" id="RHEA-COMP:15719"/>
        <dbReference type="ChEBI" id="CHEBI:14649"/>
        <dbReference type="ChEBI" id="CHEBI:15377"/>
        <dbReference type="ChEBI" id="CHEBI:15378"/>
        <dbReference type="ChEBI" id="CHEBI:144029"/>
        <dbReference type="ChEBI" id="CHEBI:144051"/>
    </reaction>
    <physiologicalReaction direction="left-to-right" evidence="9">
        <dbReference type="Rhea" id="RHEA:60877"/>
    </physiologicalReaction>
</comment>
<dbReference type="InterPro" id="IPR015797">
    <property type="entry name" value="NUDIX_hydrolase-like_dom_sf"/>
</dbReference>
<reference evidence="11 12" key="1">
    <citation type="submission" date="2017-04" db="EMBL/GenBank/DDBJ databases">
        <title>Comparative genome analysis of Subtercola boreus.</title>
        <authorList>
            <person name="Cho Y.-J."/>
            <person name="Cho A."/>
            <person name="Kim O.-S."/>
            <person name="Lee J.-I."/>
        </authorList>
    </citation>
    <scope>NUCLEOTIDE SEQUENCE [LARGE SCALE GENOMIC DNA]</scope>
    <source>
        <strain evidence="11 12">P28004</strain>
    </source>
</reference>
<evidence type="ECO:0000259" key="10">
    <source>
        <dbReference type="PROSITE" id="PS51462"/>
    </source>
</evidence>
<dbReference type="OrthoDB" id="9791656at2"/>
<dbReference type="EMBL" id="NBXE01000024">
    <property type="protein sequence ID" value="RFA26423.1"/>
    <property type="molecule type" value="Genomic_DNA"/>
</dbReference>
<evidence type="ECO:0000256" key="9">
    <source>
        <dbReference type="ARBA" id="ARBA00023679"/>
    </source>
</evidence>
<dbReference type="Pfam" id="PF00293">
    <property type="entry name" value="NUDIX"/>
    <property type="match status" value="1"/>
</dbReference>
<dbReference type="Gene3D" id="3.90.79.20">
    <property type="match status" value="1"/>
</dbReference>
<dbReference type="Pfam" id="PF09296">
    <property type="entry name" value="NUDIX-like"/>
    <property type="match status" value="1"/>
</dbReference>
<dbReference type="GO" id="GO:0005829">
    <property type="term" value="C:cytosol"/>
    <property type="evidence" value="ECO:0007669"/>
    <property type="project" value="TreeGrafter"/>
</dbReference>
<evidence type="ECO:0000256" key="6">
    <source>
        <dbReference type="ARBA" id="ARBA00022801"/>
    </source>
</evidence>
<dbReference type="NCBIfam" id="NF001299">
    <property type="entry name" value="PRK00241.1"/>
    <property type="match status" value="1"/>
</dbReference>
<accession>A0A3E0W8T7</accession>
<dbReference type="InterPro" id="IPR049734">
    <property type="entry name" value="NudC-like_C"/>
</dbReference>
<evidence type="ECO:0000256" key="2">
    <source>
        <dbReference type="ARBA" id="ARBA00001947"/>
    </source>
</evidence>
<organism evidence="11 12">
    <name type="scientific">Subtercola boreus</name>
    <dbReference type="NCBI Taxonomy" id="120213"/>
    <lineage>
        <taxon>Bacteria</taxon>
        <taxon>Bacillati</taxon>
        <taxon>Actinomycetota</taxon>
        <taxon>Actinomycetes</taxon>
        <taxon>Micrococcales</taxon>
        <taxon>Microbacteriaceae</taxon>
        <taxon>Subtercola</taxon>
    </lineage>
</organism>
<dbReference type="Pfam" id="PF09297">
    <property type="entry name" value="Zn_ribbon_NUD"/>
    <property type="match status" value="1"/>
</dbReference>
<proteinExistence type="inferred from homology"/>
<dbReference type="GO" id="GO:0006742">
    <property type="term" value="P:NADP+ catabolic process"/>
    <property type="evidence" value="ECO:0007669"/>
    <property type="project" value="TreeGrafter"/>
</dbReference>
<evidence type="ECO:0000313" key="11">
    <source>
        <dbReference type="EMBL" id="RFA26423.1"/>
    </source>
</evidence>
<dbReference type="InterPro" id="IPR000086">
    <property type="entry name" value="NUDIX_hydrolase_dom"/>
</dbReference>
<comment type="cofactor">
    <cofactor evidence="1">
        <name>Mg(2+)</name>
        <dbReference type="ChEBI" id="CHEBI:18420"/>
    </cofactor>
</comment>
<dbReference type="Gene3D" id="3.90.79.10">
    <property type="entry name" value="Nucleoside Triphosphate Pyrophosphohydrolase"/>
    <property type="match status" value="1"/>
</dbReference>
<dbReference type="InterPro" id="IPR015375">
    <property type="entry name" value="NADH_PPase-like_N"/>
</dbReference>
<evidence type="ECO:0000256" key="4">
    <source>
        <dbReference type="ARBA" id="ARBA00012381"/>
    </source>
</evidence>
<evidence type="ECO:0000256" key="3">
    <source>
        <dbReference type="ARBA" id="ARBA00009595"/>
    </source>
</evidence>
<sequence length="342" mass="37261">MIGQPVHTTFLDTLPLSRFDIDRDHLSRDTADLFGVLWADDTVRVLPIWNQQALLAGGNAIAGEADWAGATDPERAAAAEHPTLAFLRTAAVPEYDLAVYLGTSLSTDAPEPVGTRLVAVDLSEEAARTLEPDENRWVSLRTVAAELSDRDAGAFTEALGILNWHHSHTHCPRCGAATLPEKGGWVRRCPVQNIEIFPRTDPAVIVGIVDADDRILLGSNALWANNRYSLLAGFVEPGESLEAATVREVFEESGVRILQPEYLGSQPWPFPASLMCGFLAHVDPASAADPLLPDGEEILDVRWFSRADLEDPNQTVLLPGSSSIARAIIEHWYGGPLPRPTW</sequence>
<keyword evidence="8" id="KW-0520">NAD</keyword>
<protein>
    <recommendedName>
        <fullName evidence="4">NAD(+) diphosphatase</fullName>
        <ecNumber evidence="4">3.6.1.22</ecNumber>
    </recommendedName>
</protein>
<dbReference type="PANTHER" id="PTHR42904:SF6">
    <property type="entry name" value="NAD-CAPPED RNA HYDROLASE NUDT12"/>
    <property type="match status" value="1"/>
</dbReference>
<evidence type="ECO:0000256" key="7">
    <source>
        <dbReference type="ARBA" id="ARBA00022842"/>
    </source>
</evidence>
<dbReference type="GO" id="GO:0035529">
    <property type="term" value="F:NADH pyrophosphatase activity"/>
    <property type="evidence" value="ECO:0007669"/>
    <property type="project" value="TreeGrafter"/>
</dbReference>
<dbReference type="InterPro" id="IPR015376">
    <property type="entry name" value="Znr_NADH_PPase"/>
</dbReference>
<comment type="caution">
    <text evidence="11">The sequence shown here is derived from an EMBL/GenBank/DDBJ whole genome shotgun (WGS) entry which is preliminary data.</text>
</comment>
<feature type="domain" description="Nudix hydrolase" evidence="10">
    <location>
        <begin position="198"/>
        <end position="330"/>
    </location>
</feature>
<name>A0A3E0W8T7_9MICO</name>
<evidence type="ECO:0000313" key="12">
    <source>
        <dbReference type="Proteomes" id="UP000257080"/>
    </source>
</evidence>
<dbReference type="AlphaFoldDB" id="A0A3E0W8T7"/>
<keyword evidence="7" id="KW-0460">Magnesium</keyword>
<dbReference type="GO" id="GO:0046872">
    <property type="term" value="F:metal ion binding"/>
    <property type="evidence" value="ECO:0007669"/>
    <property type="project" value="UniProtKB-KW"/>
</dbReference>
<dbReference type="SUPFAM" id="SSF55811">
    <property type="entry name" value="Nudix"/>
    <property type="match status" value="1"/>
</dbReference>
<comment type="similarity">
    <text evidence="3">Belongs to the Nudix hydrolase family. NudC subfamily.</text>
</comment>
<evidence type="ECO:0000256" key="1">
    <source>
        <dbReference type="ARBA" id="ARBA00001946"/>
    </source>
</evidence>
<dbReference type="Proteomes" id="UP000257080">
    <property type="component" value="Unassembled WGS sequence"/>
</dbReference>
<gene>
    <name evidence="11" type="ORF">B7R25_10300</name>
</gene>
<evidence type="ECO:0000256" key="8">
    <source>
        <dbReference type="ARBA" id="ARBA00023027"/>
    </source>
</evidence>
<comment type="cofactor">
    <cofactor evidence="2">
        <name>Zn(2+)</name>
        <dbReference type="ChEBI" id="CHEBI:29105"/>
    </cofactor>
</comment>
<dbReference type="CDD" id="cd03429">
    <property type="entry name" value="NUDIX_NADH_pyrophosphatase_Nudt13"/>
    <property type="match status" value="1"/>
</dbReference>
<dbReference type="PANTHER" id="PTHR42904">
    <property type="entry name" value="NUDIX HYDROLASE, NUDC SUBFAMILY"/>
    <property type="match status" value="1"/>
</dbReference>
<dbReference type="InterPro" id="IPR050241">
    <property type="entry name" value="NAD-cap_RNA_hydrolase_NudC"/>
</dbReference>
<keyword evidence="5" id="KW-0479">Metal-binding</keyword>
<keyword evidence="6" id="KW-0378">Hydrolase</keyword>